<protein>
    <submittedName>
        <fullName evidence="6">Type II toxin-antitoxin system HipA family toxin</fullName>
    </submittedName>
</protein>
<dbReference type="PANTHER" id="PTHR37419">
    <property type="entry name" value="SERINE/THREONINE-PROTEIN KINASE TOXIN HIPA"/>
    <property type="match status" value="1"/>
</dbReference>
<comment type="caution">
    <text evidence="6">The sequence shown here is derived from an EMBL/GenBank/DDBJ whole genome shotgun (WGS) entry which is preliminary data.</text>
</comment>
<dbReference type="InterPro" id="IPR017508">
    <property type="entry name" value="HipA_N1"/>
</dbReference>
<evidence type="ECO:0000259" key="4">
    <source>
        <dbReference type="Pfam" id="PF07804"/>
    </source>
</evidence>
<dbReference type="Proteomes" id="UP001363010">
    <property type="component" value="Unassembled WGS sequence"/>
</dbReference>
<dbReference type="PANTHER" id="PTHR37419:SF1">
    <property type="entry name" value="SERINE_THREONINE-PROTEIN KINASE TOXIN HIPA"/>
    <property type="match status" value="1"/>
</dbReference>
<comment type="similarity">
    <text evidence="1">Belongs to the HipA Ser/Thr kinase family.</text>
</comment>
<dbReference type="CDD" id="cd17808">
    <property type="entry name" value="HipA_Ec_like"/>
    <property type="match status" value="1"/>
</dbReference>
<dbReference type="NCBIfam" id="TIGR03071">
    <property type="entry name" value="couple_hipA"/>
    <property type="match status" value="1"/>
</dbReference>
<proteinExistence type="inferred from homology"/>
<evidence type="ECO:0000256" key="3">
    <source>
        <dbReference type="ARBA" id="ARBA00022777"/>
    </source>
</evidence>
<dbReference type="EMBL" id="JBBKZV010000006">
    <property type="protein sequence ID" value="MEJ8822967.1"/>
    <property type="molecule type" value="Genomic_DNA"/>
</dbReference>
<accession>A0ABU8W0S3</accession>
<evidence type="ECO:0000313" key="6">
    <source>
        <dbReference type="EMBL" id="MEJ8822967.1"/>
    </source>
</evidence>
<sequence>MAHPELDVWMNGEYVGAWYWTRTGVPALRYDDAWLRSPNVRALSLSLPIPAGTKELRGPAVESYFDNLLPDSDRIRERLRRRFRAASVEAADLLAAIGRDCVGAVQLLPAGQAPEPFDRIDSEPLTEAQVAQALRNVTADPVLGQTAGDEGDFRISIAGAQEKTALLRIGDGWHRPHGATPTTHILKLPLGLVGNMRANMSDSVENEWLCARVMAALGFEVARTEMGRFGDQKALVVERFDRRWMDNGRWIARLPQEDFCQATATPARLKYESDGGPGMQDCLSLLAASDDARADRRRFVLTQLAFWLLAATDGHAKNFSVFLKRGGGYAMTPLYDVLSAWPIIGKGASQVPFQKARLAMALRSKNVHYALAAIQARHWQALAMQSGVDDAFEKMLGLVRNAPEALLKVERELPATFPERVWRTVQAGVLAQCQRFESGLPRSPRSP</sequence>
<feature type="domain" description="HipA N-terminal subdomain 1" evidence="5">
    <location>
        <begin position="6"/>
        <end position="107"/>
    </location>
</feature>
<evidence type="ECO:0000256" key="2">
    <source>
        <dbReference type="ARBA" id="ARBA00022679"/>
    </source>
</evidence>
<evidence type="ECO:0000256" key="1">
    <source>
        <dbReference type="ARBA" id="ARBA00010164"/>
    </source>
</evidence>
<organism evidence="6 7">
    <name type="scientific">Variovorax humicola</name>
    <dbReference type="NCBI Taxonomy" id="1769758"/>
    <lineage>
        <taxon>Bacteria</taxon>
        <taxon>Pseudomonadati</taxon>
        <taxon>Pseudomonadota</taxon>
        <taxon>Betaproteobacteria</taxon>
        <taxon>Burkholderiales</taxon>
        <taxon>Comamonadaceae</taxon>
        <taxon>Variovorax</taxon>
    </lineage>
</organism>
<dbReference type="InterPro" id="IPR052028">
    <property type="entry name" value="HipA_Ser/Thr_kinase"/>
</dbReference>
<reference evidence="6 7" key="1">
    <citation type="submission" date="2024-03" db="EMBL/GenBank/DDBJ databases">
        <title>Novel species of the genus Variovorax.</title>
        <authorList>
            <person name="Liu Q."/>
            <person name="Xin Y.-H."/>
        </authorList>
    </citation>
    <scope>NUCLEOTIDE SEQUENCE [LARGE SCALE GENOMIC DNA]</scope>
    <source>
        <strain evidence="6 7">KACC 18501</strain>
    </source>
</reference>
<keyword evidence="7" id="KW-1185">Reference proteome</keyword>
<dbReference type="Pfam" id="PF13657">
    <property type="entry name" value="Couple_hipA"/>
    <property type="match status" value="1"/>
</dbReference>
<dbReference type="RefSeq" id="WP_340364000.1">
    <property type="nucleotide sequence ID" value="NZ_JBBKZV010000006.1"/>
</dbReference>
<gene>
    <name evidence="6" type="ORF">WKW80_13150</name>
</gene>
<evidence type="ECO:0000259" key="5">
    <source>
        <dbReference type="Pfam" id="PF13657"/>
    </source>
</evidence>
<evidence type="ECO:0000313" key="7">
    <source>
        <dbReference type="Proteomes" id="UP001363010"/>
    </source>
</evidence>
<dbReference type="InterPro" id="IPR012893">
    <property type="entry name" value="HipA-like_C"/>
</dbReference>
<keyword evidence="2" id="KW-0808">Transferase</keyword>
<name>A0ABU8W0S3_9BURK</name>
<feature type="domain" description="HipA-like C-terminal" evidence="4">
    <location>
        <begin position="155"/>
        <end position="399"/>
    </location>
</feature>
<dbReference type="Pfam" id="PF07804">
    <property type="entry name" value="HipA_C"/>
    <property type="match status" value="1"/>
</dbReference>
<keyword evidence="3" id="KW-0418">Kinase</keyword>